<accession>A0ABD6FGH2</accession>
<protein>
    <recommendedName>
        <fullName evidence="4">Integral membrane protein</fullName>
    </recommendedName>
</protein>
<evidence type="ECO:0000313" key="2">
    <source>
        <dbReference type="EMBL" id="MFO7192968.1"/>
    </source>
</evidence>
<comment type="caution">
    <text evidence="2">The sequence shown here is derived from an EMBL/GenBank/DDBJ whole genome shotgun (WGS) entry which is preliminary data.</text>
</comment>
<gene>
    <name evidence="2" type="ORF">DIU77_012060</name>
</gene>
<feature type="transmembrane region" description="Helical" evidence="1">
    <location>
        <begin position="32"/>
        <end position="54"/>
    </location>
</feature>
<keyword evidence="1" id="KW-0812">Transmembrane</keyword>
<evidence type="ECO:0008006" key="4">
    <source>
        <dbReference type="Google" id="ProtNLM"/>
    </source>
</evidence>
<evidence type="ECO:0000313" key="3">
    <source>
        <dbReference type="Proteomes" id="UP000249324"/>
    </source>
</evidence>
<feature type="transmembrane region" description="Helical" evidence="1">
    <location>
        <begin position="284"/>
        <end position="315"/>
    </location>
</feature>
<evidence type="ECO:0000256" key="1">
    <source>
        <dbReference type="SAM" id="Phobius"/>
    </source>
</evidence>
<dbReference type="EMBL" id="QGUI02000150">
    <property type="protein sequence ID" value="MFO7192968.1"/>
    <property type="molecule type" value="Genomic_DNA"/>
</dbReference>
<feature type="transmembrane region" description="Helical" evidence="1">
    <location>
        <begin position="108"/>
        <end position="125"/>
    </location>
</feature>
<keyword evidence="1" id="KW-1133">Transmembrane helix</keyword>
<dbReference type="AlphaFoldDB" id="A0ABD6FGH2"/>
<feature type="transmembrane region" description="Helical" evidence="1">
    <location>
        <begin position="137"/>
        <end position="162"/>
    </location>
</feature>
<proteinExistence type="predicted"/>
<feature type="transmembrane region" description="Helical" evidence="1">
    <location>
        <begin position="183"/>
        <end position="202"/>
    </location>
</feature>
<feature type="transmembrane region" description="Helical" evidence="1">
    <location>
        <begin position="346"/>
        <end position="366"/>
    </location>
</feature>
<reference evidence="2 3" key="1">
    <citation type="journal article" date="2021" name="BMC Genomics">
        <title>Genome-resolved metagenome and metatranscriptome analyses of thermophilic composting reveal key bacterial players and their metabolic interactions.</title>
        <authorList>
            <person name="Braga L.P.P."/>
            <person name="Pereira R.V."/>
            <person name="Martins L.F."/>
            <person name="Moura L.M.S."/>
            <person name="Sanchez F.B."/>
            <person name="Patane J.S.L."/>
            <person name="da Silva A.M."/>
            <person name="Setubal J.C."/>
        </authorList>
    </citation>
    <scope>NUCLEOTIDE SEQUENCE [LARGE SCALE GENOMIC DNA]</scope>
    <source>
        <strain evidence="2">ZC4RG45</strain>
    </source>
</reference>
<dbReference type="Proteomes" id="UP000249324">
    <property type="component" value="Unassembled WGS sequence"/>
</dbReference>
<feature type="transmembrane region" description="Helical" evidence="1">
    <location>
        <begin position="214"/>
        <end position="233"/>
    </location>
</feature>
<organism evidence="2 3">
    <name type="scientific">Thermocrispum agreste</name>
    <dbReference type="NCBI Taxonomy" id="37925"/>
    <lineage>
        <taxon>Bacteria</taxon>
        <taxon>Bacillati</taxon>
        <taxon>Actinomycetota</taxon>
        <taxon>Actinomycetes</taxon>
        <taxon>Pseudonocardiales</taxon>
        <taxon>Pseudonocardiaceae</taxon>
        <taxon>Thermocrispum</taxon>
    </lineage>
</organism>
<keyword evidence="1" id="KW-0472">Membrane</keyword>
<feature type="transmembrane region" description="Helical" evidence="1">
    <location>
        <begin position="74"/>
        <end position="96"/>
    </location>
</feature>
<sequence>MDQLSEVERAEAWFRRRGLPLVVRRRDRGVDLLPRATPSLVFFLLVEPILQILAYVVDRVGALWPGEGRESTGFALVVLGLTVGALVVPPLGGWLVSRSMRRLGDRGQMLVAVGVLAVTVAVLVVEQVTGLHEQPFWVSATVTASSVALLLLLTYLGAGSILAWAARVAVKQVNAVGTLASKALPLLMVVILLSFIAAEVWQLVDPRHMDRARLWGVVGFLVLLGALFLRAVVSDEMRELERQQAAGTVDELRERLAGTPLAAHVRGDVDIGAYPLSRSERFNIALVFFLAQAVQVVFFSLLVFGFFVVFGTIAVTDPLIEAWLTHPPDPAGGRLFGLSIPVPNELIHVSIFLAAFSGLYFAGAAATDPVYRDKFFDPLVADIRVSLAARAAYLARWPAERG</sequence>
<name>A0ABD6FGH2_9PSEU</name>